<keyword evidence="4" id="KW-0804">Transcription</keyword>
<dbReference type="EMBL" id="KN832974">
    <property type="protein sequence ID" value="KIM90013.1"/>
    <property type="molecule type" value="Genomic_DNA"/>
</dbReference>
<dbReference type="STRING" id="765440.A0A0C3BTX4"/>
<organism evidence="7 8">
    <name type="scientific">Piloderma croceum (strain F 1598)</name>
    <dbReference type="NCBI Taxonomy" id="765440"/>
    <lineage>
        <taxon>Eukaryota</taxon>
        <taxon>Fungi</taxon>
        <taxon>Dikarya</taxon>
        <taxon>Basidiomycota</taxon>
        <taxon>Agaricomycotina</taxon>
        <taxon>Agaricomycetes</taxon>
        <taxon>Agaricomycetidae</taxon>
        <taxon>Atheliales</taxon>
        <taxon>Atheliaceae</taxon>
        <taxon>Piloderma</taxon>
    </lineage>
</organism>
<evidence type="ECO:0000256" key="5">
    <source>
        <dbReference type="ARBA" id="ARBA00023242"/>
    </source>
</evidence>
<dbReference type="InParanoid" id="A0A0C3BTX4"/>
<keyword evidence="3" id="KW-0240">DNA-directed RNA polymerase</keyword>
<comment type="subcellular location">
    <subcellularLocation>
        <location evidence="1">Nucleus</location>
        <location evidence="1">Nucleolus</location>
    </subcellularLocation>
</comment>
<evidence type="ECO:0000256" key="4">
    <source>
        <dbReference type="ARBA" id="ARBA00023163"/>
    </source>
</evidence>
<dbReference type="GO" id="GO:0000428">
    <property type="term" value="C:DNA-directed RNA polymerase complex"/>
    <property type="evidence" value="ECO:0007669"/>
    <property type="project" value="UniProtKB-KW"/>
</dbReference>
<evidence type="ECO:0000256" key="2">
    <source>
        <dbReference type="ARBA" id="ARBA00009430"/>
    </source>
</evidence>
<dbReference type="Proteomes" id="UP000054166">
    <property type="component" value="Unassembled WGS sequence"/>
</dbReference>
<dbReference type="GO" id="GO:0006351">
    <property type="term" value="P:DNA-templated transcription"/>
    <property type="evidence" value="ECO:0007669"/>
    <property type="project" value="InterPro"/>
</dbReference>
<dbReference type="GO" id="GO:0003677">
    <property type="term" value="F:DNA binding"/>
    <property type="evidence" value="ECO:0007669"/>
    <property type="project" value="InterPro"/>
</dbReference>
<keyword evidence="5" id="KW-0539">Nucleus</keyword>
<dbReference type="FunCoup" id="A0A0C3BTX4">
    <property type="interactions" value="209"/>
</dbReference>
<evidence type="ECO:0000256" key="6">
    <source>
        <dbReference type="SAM" id="MobiDB-lite"/>
    </source>
</evidence>
<dbReference type="PANTHER" id="PTHR14440">
    <property type="entry name" value="DNA-DIRECTED RNA POLYMERASE I SUBUNIT RPA49"/>
    <property type="match status" value="1"/>
</dbReference>
<evidence type="ECO:0000256" key="3">
    <source>
        <dbReference type="ARBA" id="ARBA00022478"/>
    </source>
</evidence>
<keyword evidence="8" id="KW-1185">Reference proteome</keyword>
<gene>
    <name evidence="7" type="ORF">PILCRDRAFT_812811</name>
</gene>
<feature type="region of interest" description="Disordered" evidence="6">
    <location>
        <begin position="188"/>
        <end position="214"/>
    </location>
</feature>
<evidence type="ECO:0000313" key="7">
    <source>
        <dbReference type="EMBL" id="KIM90013.1"/>
    </source>
</evidence>
<comment type="similarity">
    <text evidence="2">Belongs to the eukaryotic RPA49/POLR1E RNA polymerase subunit family.</text>
</comment>
<dbReference type="AlphaFoldDB" id="A0A0C3BTX4"/>
<evidence type="ECO:0000256" key="1">
    <source>
        <dbReference type="ARBA" id="ARBA00004604"/>
    </source>
</evidence>
<proteinExistence type="inferred from homology"/>
<dbReference type="Pfam" id="PF06870">
    <property type="entry name" value="RNA_pol_I_A49"/>
    <property type="match status" value="1"/>
</dbReference>
<dbReference type="HOGENOM" id="CLU_034953_2_1_1"/>
<evidence type="ECO:0000313" key="8">
    <source>
        <dbReference type="Proteomes" id="UP000054166"/>
    </source>
</evidence>
<dbReference type="OrthoDB" id="532500at2759"/>
<evidence type="ECO:0008006" key="9">
    <source>
        <dbReference type="Google" id="ProtNLM"/>
    </source>
</evidence>
<reference evidence="7 8" key="1">
    <citation type="submission" date="2014-04" db="EMBL/GenBank/DDBJ databases">
        <authorList>
            <consortium name="DOE Joint Genome Institute"/>
            <person name="Kuo A."/>
            <person name="Tarkka M."/>
            <person name="Buscot F."/>
            <person name="Kohler A."/>
            <person name="Nagy L.G."/>
            <person name="Floudas D."/>
            <person name="Copeland A."/>
            <person name="Barry K.W."/>
            <person name="Cichocki N."/>
            <person name="Veneault-Fourrey C."/>
            <person name="LaButti K."/>
            <person name="Lindquist E.A."/>
            <person name="Lipzen A."/>
            <person name="Lundell T."/>
            <person name="Morin E."/>
            <person name="Murat C."/>
            <person name="Sun H."/>
            <person name="Tunlid A."/>
            <person name="Henrissat B."/>
            <person name="Grigoriev I.V."/>
            <person name="Hibbett D.S."/>
            <person name="Martin F."/>
            <person name="Nordberg H.P."/>
            <person name="Cantor M.N."/>
            <person name="Hua S.X."/>
        </authorList>
    </citation>
    <scope>NUCLEOTIDE SEQUENCE [LARGE SCALE GENOMIC DNA]</scope>
    <source>
        <strain evidence="7 8">F 1598</strain>
    </source>
</reference>
<sequence length="427" mass="46870">MASSSSKKRKREAVDTSKGISFALAEQPVSQIGPVLVSFPAIEPSKSTSFSCYLKKPRHEDEVTPEFVDQGTFVAGEAEAIEFFSSDESQRASVGSRYLVGVHNKRTGTTTLRPAPLHLLTHRVKALKGIKSAPVSAQERTQARATLGETFGTKKAKANIRAQERNKVDVSAMEGVAEHLQDRIEQSTGALPTQEEAKETADNNRLIPTHNPDAEVPGDVYPLHNIIPEAEWKALSTSAFTAAASNKECIALLPYSRSTWINQHLSTLFAASVLNKKNLKILYYISAMLAFRNATFKKFERSAVEERLSGVPSIVIDGLFSRFTETSRGSTNLQTTTQTQTTILTYIFALCLRMDDYAAETTPIASDLSMPVTRINQLFRALGCSISTLNQKDLTLLGLPNSAGEKKRAVLKCPVQFPKPKGKKHKK</sequence>
<name>A0A0C3BTX4_PILCF</name>
<reference evidence="8" key="2">
    <citation type="submission" date="2015-01" db="EMBL/GenBank/DDBJ databases">
        <title>Evolutionary Origins and Diversification of the Mycorrhizal Mutualists.</title>
        <authorList>
            <consortium name="DOE Joint Genome Institute"/>
            <consortium name="Mycorrhizal Genomics Consortium"/>
            <person name="Kohler A."/>
            <person name="Kuo A."/>
            <person name="Nagy L.G."/>
            <person name="Floudas D."/>
            <person name="Copeland A."/>
            <person name="Barry K.W."/>
            <person name="Cichocki N."/>
            <person name="Veneault-Fourrey C."/>
            <person name="LaButti K."/>
            <person name="Lindquist E.A."/>
            <person name="Lipzen A."/>
            <person name="Lundell T."/>
            <person name="Morin E."/>
            <person name="Murat C."/>
            <person name="Riley R."/>
            <person name="Ohm R."/>
            <person name="Sun H."/>
            <person name="Tunlid A."/>
            <person name="Henrissat B."/>
            <person name="Grigoriev I.V."/>
            <person name="Hibbett D.S."/>
            <person name="Martin F."/>
        </authorList>
    </citation>
    <scope>NUCLEOTIDE SEQUENCE [LARGE SCALE GENOMIC DNA]</scope>
    <source>
        <strain evidence="8">F 1598</strain>
    </source>
</reference>
<protein>
    <recommendedName>
        <fullName evidence="9">Rpa49 subunit specific to nuclear RNA polymerase I</fullName>
    </recommendedName>
</protein>
<dbReference type="GO" id="GO:0005730">
    <property type="term" value="C:nucleolus"/>
    <property type="evidence" value="ECO:0007669"/>
    <property type="project" value="UniProtKB-SubCell"/>
</dbReference>
<dbReference type="InterPro" id="IPR009668">
    <property type="entry name" value="RNA_pol-assoc_fac_A49-like"/>
</dbReference>
<accession>A0A0C3BTX4</accession>